<dbReference type="EMBL" id="BRZM01000017">
    <property type="protein sequence ID" value="GLD53507.1"/>
    <property type="molecule type" value="Genomic_DNA"/>
</dbReference>
<keyword evidence="26" id="KW-1185">Reference proteome</keyword>
<evidence type="ECO:0000256" key="17">
    <source>
        <dbReference type="ARBA" id="ARBA00023303"/>
    </source>
</evidence>
<dbReference type="PROSITE" id="PS01346">
    <property type="entry name" value="CLAUDIN"/>
    <property type="match status" value="1"/>
</dbReference>
<dbReference type="FunFam" id="3.40.190.10:FF:000210">
    <property type="entry name" value="Glutamate receptor ionotropic, kainate 1"/>
    <property type="match status" value="1"/>
</dbReference>
<dbReference type="GO" id="GO:0045211">
    <property type="term" value="C:postsynaptic membrane"/>
    <property type="evidence" value="ECO:0007669"/>
    <property type="project" value="UniProtKB-SubCell"/>
</dbReference>
<evidence type="ECO:0000259" key="24">
    <source>
        <dbReference type="SMART" id="SM00918"/>
    </source>
</evidence>
<keyword evidence="7 22" id="KW-0812">Transmembrane</keyword>
<evidence type="ECO:0000256" key="14">
    <source>
        <dbReference type="ARBA" id="ARBA00023180"/>
    </source>
</evidence>
<dbReference type="GO" id="GO:0015276">
    <property type="term" value="F:ligand-gated monoatomic ion channel activity"/>
    <property type="evidence" value="ECO:0007669"/>
    <property type="project" value="InterPro"/>
</dbReference>
<dbReference type="SMART" id="SM00918">
    <property type="entry name" value="Lig_chan-Glu_bd"/>
    <property type="match status" value="1"/>
</dbReference>
<comment type="caution">
    <text evidence="22">Lacks conserved residue(s) required for the propagation of feature annotation.</text>
</comment>
<protein>
    <recommendedName>
        <fullName evidence="22">Glutamate receptor</fullName>
    </recommendedName>
</protein>
<comment type="similarity">
    <text evidence="22">Belongs to the glutamate-gated ion channel (TC 1.A.10.1) family.</text>
</comment>
<feature type="binding site" evidence="19">
    <location>
        <position position="773"/>
    </location>
    <ligand>
        <name>L-glutamate</name>
        <dbReference type="ChEBI" id="CHEBI:29985"/>
    </ligand>
</feature>
<keyword evidence="10 22" id="KW-0770">Synapse</keyword>
<evidence type="ECO:0000256" key="13">
    <source>
        <dbReference type="ARBA" id="ARBA00023170"/>
    </source>
</evidence>
<feature type="transmembrane region" description="Helical" evidence="22">
    <location>
        <begin position="674"/>
        <end position="696"/>
    </location>
</feature>
<comment type="caution">
    <text evidence="25">The sequence shown here is derived from an EMBL/GenBank/DDBJ whole genome shotgun (WGS) entry which is preliminary data.</text>
</comment>
<feature type="transmembrane region" description="Helical" evidence="22">
    <location>
        <begin position="598"/>
        <end position="617"/>
    </location>
</feature>
<proteinExistence type="inferred from homology"/>
<dbReference type="InterPro" id="IPR017974">
    <property type="entry name" value="Claudin_CS"/>
</dbReference>
<evidence type="ECO:0000256" key="19">
    <source>
        <dbReference type="PIRSR" id="PIRSR601508-1"/>
    </source>
</evidence>
<feature type="transmembrane region" description="Helical" evidence="22">
    <location>
        <begin position="133"/>
        <end position="152"/>
    </location>
</feature>
<feature type="site" description="Interaction with the cone snail toxin Con-ikot-ikot" evidence="20">
    <location>
        <position position="730"/>
    </location>
</feature>
<feature type="binding site" evidence="19">
    <location>
        <position position="551"/>
    </location>
    <ligand>
        <name>L-glutamate</name>
        <dbReference type="ChEBI" id="CHEBI:29985"/>
    </ligand>
</feature>
<evidence type="ECO:0000256" key="1">
    <source>
        <dbReference type="ARBA" id="ARBA00004435"/>
    </source>
</evidence>
<evidence type="ECO:0000256" key="4">
    <source>
        <dbReference type="ARBA" id="ARBA00022448"/>
    </source>
</evidence>
<dbReference type="FunFam" id="1.10.287.70:FF:000010">
    <property type="entry name" value="Putative glutamate receptor ionotropic kainate 1"/>
    <property type="match status" value="1"/>
</dbReference>
<keyword evidence="4 22" id="KW-0813">Transport</keyword>
<dbReference type="Proteomes" id="UP001279410">
    <property type="component" value="Unassembled WGS sequence"/>
</dbReference>
<evidence type="ECO:0000256" key="16">
    <source>
        <dbReference type="ARBA" id="ARBA00023286"/>
    </source>
</evidence>
<comment type="similarity">
    <text evidence="2">Belongs to the claudin family.</text>
</comment>
<name>A0AAD3R2D5_LATJO</name>
<dbReference type="Pfam" id="PF01094">
    <property type="entry name" value="ANF_receptor"/>
    <property type="match status" value="1"/>
</dbReference>
<evidence type="ECO:0000256" key="15">
    <source>
        <dbReference type="ARBA" id="ARBA00023257"/>
    </source>
</evidence>
<dbReference type="GO" id="GO:0005923">
    <property type="term" value="C:bicellular tight junction"/>
    <property type="evidence" value="ECO:0007669"/>
    <property type="project" value="UniProtKB-SubCell"/>
</dbReference>
<evidence type="ECO:0000256" key="22">
    <source>
        <dbReference type="RuleBase" id="RU367118"/>
    </source>
</evidence>
<feature type="domain" description="Ionotropic glutamate receptor C-terminal" evidence="23">
    <location>
        <begin position="468"/>
        <end position="836"/>
    </location>
</feature>
<dbReference type="InterPro" id="IPR001508">
    <property type="entry name" value="Iono_Glu_rcpt_met"/>
</dbReference>
<keyword evidence="5 22" id="KW-1003">Cell membrane</keyword>
<dbReference type="SMART" id="SM00079">
    <property type="entry name" value="PBPe"/>
    <property type="match status" value="1"/>
</dbReference>
<reference evidence="25" key="1">
    <citation type="submission" date="2022-08" db="EMBL/GenBank/DDBJ databases">
        <title>Genome sequencing of akame (Lates japonicus).</title>
        <authorList>
            <person name="Hashiguchi Y."/>
            <person name="Takahashi H."/>
        </authorList>
    </citation>
    <scope>NUCLEOTIDE SEQUENCE</scope>
    <source>
        <strain evidence="25">Kochi</strain>
    </source>
</reference>
<dbReference type="AlphaFoldDB" id="A0AAD3R2D5"/>
<dbReference type="InterPro" id="IPR028082">
    <property type="entry name" value="Peripla_BP_I"/>
</dbReference>
<dbReference type="Gene3D" id="3.40.190.10">
    <property type="entry name" value="Periplasmic binding protein-like II"/>
    <property type="match status" value="1"/>
</dbReference>
<evidence type="ECO:0000313" key="25">
    <source>
        <dbReference type="EMBL" id="GLD53507.1"/>
    </source>
</evidence>
<keyword evidence="6" id="KW-0597">Phosphoprotein</keyword>
<evidence type="ECO:0000256" key="11">
    <source>
        <dbReference type="ARBA" id="ARBA00023065"/>
    </source>
</evidence>
<evidence type="ECO:0000256" key="12">
    <source>
        <dbReference type="ARBA" id="ARBA00023136"/>
    </source>
</evidence>
<feature type="binding site" evidence="19">
    <location>
        <position position="558"/>
    </location>
    <ligand>
        <name>L-glutamate</name>
        <dbReference type="ChEBI" id="CHEBI:29985"/>
    </ligand>
</feature>
<accession>A0AAD3R2D5</accession>
<comment type="subcellular location">
    <subcellularLocation>
        <location evidence="1">Cell junction</location>
        <location evidence="1">Tight junction</location>
    </subcellularLocation>
    <subcellularLocation>
        <location evidence="18 22">Postsynaptic cell membrane</location>
        <topology evidence="18 22">Multi-pass membrane protein</topology>
    </subcellularLocation>
</comment>
<dbReference type="InterPro" id="IPR001828">
    <property type="entry name" value="ANF_lig-bd_rcpt"/>
</dbReference>
<dbReference type="Pfam" id="PF00060">
    <property type="entry name" value="Lig_chan"/>
    <property type="match status" value="1"/>
</dbReference>
<evidence type="ECO:0000256" key="9">
    <source>
        <dbReference type="ARBA" id="ARBA00022989"/>
    </source>
</evidence>
<keyword evidence="9 22" id="KW-1133">Transmembrane helix</keyword>
<dbReference type="InterPro" id="IPR004031">
    <property type="entry name" value="PMP22/EMP/MP20/Claudin"/>
</dbReference>
<evidence type="ECO:0000256" key="10">
    <source>
        <dbReference type="ARBA" id="ARBA00023018"/>
    </source>
</evidence>
<keyword evidence="12 22" id="KW-0472">Membrane</keyword>
<keyword evidence="21" id="KW-1015">Disulfide bond</keyword>
<evidence type="ECO:0000256" key="18">
    <source>
        <dbReference type="ARBA" id="ARBA00034104"/>
    </source>
</evidence>
<dbReference type="InterPro" id="IPR015683">
    <property type="entry name" value="Ionotropic_Glu_rcpt"/>
</dbReference>
<dbReference type="SUPFAM" id="SSF53850">
    <property type="entry name" value="Periplasmic binding protein-like II"/>
    <property type="match status" value="1"/>
</dbReference>
<keyword evidence="13 22" id="KW-0675">Receptor</keyword>
<evidence type="ECO:0000256" key="2">
    <source>
        <dbReference type="ARBA" id="ARBA00008295"/>
    </source>
</evidence>
<keyword evidence="17 22" id="KW-0407">Ion channel</keyword>
<dbReference type="InterPro" id="IPR001320">
    <property type="entry name" value="Iontro_rcpt_C"/>
</dbReference>
<evidence type="ECO:0000256" key="7">
    <source>
        <dbReference type="ARBA" id="ARBA00022692"/>
    </source>
</evidence>
<keyword evidence="14" id="KW-0325">Glycoprotein</keyword>
<evidence type="ECO:0000259" key="23">
    <source>
        <dbReference type="SMART" id="SM00079"/>
    </source>
</evidence>
<dbReference type="Gene3D" id="1.20.140.150">
    <property type="match status" value="2"/>
</dbReference>
<dbReference type="FunFam" id="3.40.190.10:FF:000240">
    <property type="entry name" value="Glutamate receptor ionotropic, kainate 2"/>
    <property type="match status" value="1"/>
</dbReference>
<evidence type="ECO:0000256" key="6">
    <source>
        <dbReference type="ARBA" id="ARBA00022553"/>
    </source>
</evidence>
<evidence type="ECO:0000256" key="3">
    <source>
        <dbReference type="ARBA" id="ARBA00022427"/>
    </source>
</evidence>
<dbReference type="PANTHER" id="PTHR18966">
    <property type="entry name" value="IONOTROPIC GLUTAMATE RECEPTOR"/>
    <property type="match status" value="1"/>
</dbReference>
<feature type="transmembrane region" description="Helical" evidence="22">
    <location>
        <begin position="79"/>
        <end position="99"/>
    </location>
</feature>
<keyword evidence="8" id="KW-0965">Cell junction</keyword>
<evidence type="ECO:0000256" key="5">
    <source>
        <dbReference type="ARBA" id="ARBA00022475"/>
    </source>
</evidence>
<evidence type="ECO:0000313" key="26">
    <source>
        <dbReference type="Proteomes" id="UP001279410"/>
    </source>
</evidence>
<dbReference type="Pfam" id="PF10613">
    <property type="entry name" value="Lig_chan-Glu_bd"/>
    <property type="match status" value="1"/>
</dbReference>
<feature type="disulfide bond" evidence="21">
    <location>
        <begin position="785"/>
        <end position="839"/>
    </location>
</feature>
<dbReference type="PRINTS" id="PR00177">
    <property type="entry name" value="NMDARECEPTOR"/>
</dbReference>
<dbReference type="Gene3D" id="3.40.50.2300">
    <property type="match status" value="2"/>
</dbReference>
<keyword evidence="15 22" id="KW-0628">Postsynaptic cell membrane</keyword>
<keyword evidence="16 22" id="KW-1071">Ligand-gated ion channel</keyword>
<evidence type="ECO:0000256" key="20">
    <source>
        <dbReference type="PIRSR" id="PIRSR601508-2"/>
    </source>
</evidence>
<keyword evidence="3" id="KW-0796">Tight junction</keyword>
<evidence type="ECO:0000256" key="21">
    <source>
        <dbReference type="PIRSR" id="PIRSR601508-3"/>
    </source>
</evidence>
<keyword evidence="11 22" id="KW-0406">Ion transport</keyword>
<dbReference type="GO" id="GO:0038023">
    <property type="term" value="F:signaling receptor activity"/>
    <property type="evidence" value="ECO:0007669"/>
    <property type="project" value="InterPro"/>
</dbReference>
<feature type="binding site" evidence="19">
    <location>
        <position position="725"/>
    </location>
    <ligand>
        <name>L-glutamate</name>
        <dbReference type="ChEBI" id="CHEBI:29985"/>
    </ligand>
</feature>
<sequence length="901" mass="100969">MLQGISEIAAVCVGLIGLIGAATTTGLPMWKVTAFIGENIIVMETRWEGLWMNCYRQANIRMQCKVYDSLLFLPPELQAARGLMCCSVALSGLGLLAALGGMRCISCFQGHVIITDFYNPLLIDAQRRELGEALYIGWVTGAFLFASAMLFLCRRLPSDKGSFDVYHPANLLSYKPRPNKSTLMSAVLQVEGPVCLVSEDATGLIRLQELIKAPSRYSIKIKIRQLPTGSKDARPLLKEMKKGKEFYVIFDCSYQTSADVLKQILSMGMMTEYYHFFFTTLDLFALDLEPYRYSGVNMTGFRLLNIDSPQVASVVERWAMERLQAPSKAETGMMEGMMTTEAALMYDAVYMVAAASQRASQITVSSLQCHRHKPWRFGSRFMNMLKDAQWNGLTGQIIINKTDGLRKEFDLDVISLKEDGLEKTIAGNNRLNKVWKKIGVWNSQTGLNLTENNKDSSTNVTDSMANRTLIVTTILENPYVMYKKSDKPLYGNDRFEGYCLDLLKELSNILGFSYEVKLVSDGKYGAQNDKGEWNGMVRELIDHVADLAVAPLTITYVREKVIDFSKPFMTLGISILYHKPNGTNPGVFSFLNPLSPDIWMYVLLACLGVSCVLFVIARFTPYEWYNPHPCNPDSDVVENNFTLINSVWFGVGALMQQGSELMPKALSTRIVGGIWWFFTLIIISSYTANLAAFLTVERMDSPIDSADDLAKQTKIEYGAVRDGSTMTFFKKSKISTYEKMWAFMSSRKNTALVKNNREGIQRVLTTDYALLMESTSIEYISQRNCNLTQIGGLIDSKGYGVGTPIGSPYRDKVTIAILQLQEEGKLHMMKEKWWRGNGCPEEDSKEASALGVENIGGIFIVLAAGLVLSVFVAIGEFIYKSRKNLDIEEVSVGQCEWHNKY</sequence>
<dbReference type="Gene3D" id="1.10.287.70">
    <property type="match status" value="1"/>
</dbReference>
<feature type="domain" description="Ionotropic glutamate receptor L-glutamate and glycine-binding" evidence="24">
    <location>
        <begin position="478"/>
        <end position="542"/>
    </location>
</feature>
<dbReference type="InterPro" id="IPR019594">
    <property type="entry name" value="Glu/Gly-bd"/>
</dbReference>
<dbReference type="SUPFAM" id="SSF53822">
    <property type="entry name" value="Periplasmic binding protein-like I"/>
    <property type="match status" value="1"/>
</dbReference>
<feature type="transmembrane region" description="Helical" evidence="22">
    <location>
        <begin position="855"/>
        <end position="879"/>
    </location>
</feature>
<feature type="site" description="Crucial to convey clamshell closure to channel opening" evidence="20">
    <location>
        <position position="703"/>
    </location>
</feature>
<organism evidence="25 26">
    <name type="scientific">Lates japonicus</name>
    <name type="common">Japanese lates</name>
    <dbReference type="NCBI Taxonomy" id="270547"/>
    <lineage>
        <taxon>Eukaryota</taxon>
        <taxon>Metazoa</taxon>
        <taxon>Chordata</taxon>
        <taxon>Craniata</taxon>
        <taxon>Vertebrata</taxon>
        <taxon>Euteleostomi</taxon>
        <taxon>Actinopterygii</taxon>
        <taxon>Neopterygii</taxon>
        <taxon>Teleostei</taxon>
        <taxon>Neoteleostei</taxon>
        <taxon>Acanthomorphata</taxon>
        <taxon>Carangaria</taxon>
        <taxon>Carangaria incertae sedis</taxon>
        <taxon>Centropomidae</taxon>
        <taxon>Lates</taxon>
    </lineage>
</organism>
<feature type="binding site" evidence="19">
    <location>
        <position position="553"/>
    </location>
    <ligand>
        <name>L-glutamate</name>
        <dbReference type="ChEBI" id="CHEBI:29985"/>
    </ligand>
</feature>
<gene>
    <name evidence="25" type="ORF">AKAME5_000625200</name>
</gene>
<comment type="function">
    <text evidence="22">Receptor for glutamate that functions as a ligand-gated ion channel in the central nervous system and plays an important role in excitatory synaptic transmission. L-glutamate acts as an excitatory neurotransmitter at many synapses in the central nervous system.</text>
</comment>
<feature type="binding site" evidence="19">
    <location>
        <position position="724"/>
    </location>
    <ligand>
        <name>L-glutamate</name>
        <dbReference type="ChEBI" id="CHEBI:29985"/>
    </ligand>
</feature>
<evidence type="ECO:0000256" key="8">
    <source>
        <dbReference type="ARBA" id="ARBA00022949"/>
    </source>
</evidence>
<dbReference type="Pfam" id="PF00822">
    <property type="entry name" value="PMP22_Claudin"/>
    <property type="match status" value="1"/>
</dbReference>